<gene>
    <name evidence="4" type="ORF">NBG4_120025</name>
</gene>
<evidence type="ECO:0000259" key="3">
    <source>
        <dbReference type="Pfam" id="PF13436"/>
    </source>
</evidence>
<feature type="compositionally biased region" description="Low complexity" evidence="1">
    <location>
        <begin position="147"/>
        <end position="159"/>
    </location>
</feature>
<feature type="domain" description="Glycine-zipper-containing OmpA-like membrane" evidence="3">
    <location>
        <begin position="71"/>
        <end position="114"/>
    </location>
</feature>
<name>A0A2U3QEH8_9BACT</name>
<dbReference type="Proteomes" id="UP000245125">
    <property type="component" value="Unassembled WGS sequence"/>
</dbReference>
<accession>A0A2U3QEH8</accession>
<keyword evidence="5" id="KW-1185">Reference proteome</keyword>
<dbReference type="InterPro" id="IPR025693">
    <property type="entry name" value="Gly-zipper_OmpA-like_dom"/>
</dbReference>
<dbReference type="AlphaFoldDB" id="A0A2U3QEH8"/>
<evidence type="ECO:0000313" key="5">
    <source>
        <dbReference type="Proteomes" id="UP000245125"/>
    </source>
</evidence>
<evidence type="ECO:0000313" key="4">
    <source>
        <dbReference type="EMBL" id="SPP99818.1"/>
    </source>
</evidence>
<protein>
    <recommendedName>
        <fullName evidence="3">Glycine-zipper-containing OmpA-like membrane domain-containing protein</fullName>
    </recommendedName>
</protein>
<feature type="chain" id="PRO_5015489444" description="Glycine-zipper-containing OmpA-like membrane domain-containing protein" evidence="2">
    <location>
        <begin position="22"/>
        <end position="177"/>
    </location>
</feature>
<evidence type="ECO:0000256" key="1">
    <source>
        <dbReference type="SAM" id="MobiDB-lite"/>
    </source>
</evidence>
<feature type="compositionally biased region" description="Pro residues" evidence="1">
    <location>
        <begin position="160"/>
        <end position="177"/>
    </location>
</feature>
<dbReference type="Pfam" id="PF13436">
    <property type="entry name" value="Gly-zipper_OmpA"/>
    <property type="match status" value="1"/>
</dbReference>
<proteinExistence type="predicted"/>
<feature type="region of interest" description="Disordered" evidence="1">
    <location>
        <begin position="147"/>
        <end position="177"/>
    </location>
</feature>
<feature type="signal peptide" evidence="2">
    <location>
        <begin position="1"/>
        <end position="21"/>
    </location>
</feature>
<dbReference type="OrthoDB" id="5573966at2"/>
<keyword evidence="2" id="KW-0732">Signal</keyword>
<dbReference type="PROSITE" id="PS51257">
    <property type="entry name" value="PROKAR_LIPOPROTEIN"/>
    <property type="match status" value="1"/>
</dbReference>
<organism evidence="4 5">
    <name type="scientific">Candidatus Sulfobium mesophilum</name>
    <dbReference type="NCBI Taxonomy" id="2016548"/>
    <lineage>
        <taxon>Bacteria</taxon>
        <taxon>Pseudomonadati</taxon>
        <taxon>Nitrospirota</taxon>
        <taxon>Nitrospiria</taxon>
        <taxon>Nitrospirales</taxon>
        <taxon>Nitrospiraceae</taxon>
        <taxon>Candidatus Sulfobium</taxon>
    </lineage>
</organism>
<sequence>MRRVLMMCLFAVMIMSLGACATMPTGPSVMSLPGQGKSFDEFRADDAVCRQFAYEQVGGMTGQQAAQSSAVSSAVVGTAIGAAAGAAIGSASGNVGAGAAIGAGSGLLFGSAVGSSYASGSYYENQRRYDHAYLQCMYMKGNQIPGYRRSSSAPAGRSYSPPPPPDYPAPPPSSDRY</sequence>
<reference evidence="5" key="1">
    <citation type="submission" date="2018-03" db="EMBL/GenBank/DDBJ databases">
        <authorList>
            <person name="Zecchin S."/>
        </authorList>
    </citation>
    <scope>NUCLEOTIDE SEQUENCE [LARGE SCALE GENOMIC DNA]</scope>
</reference>
<evidence type="ECO:0000256" key="2">
    <source>
        <dbReference type="SAM" id="SignalP"/>
    </source>
</evidence>
<dbReference type="EMBL" id="OUUY01000024">
    <property type="protein sequence ID" value="SPP99818.1"/>
    <property type="molecule type" value="Genomic_DNA"/>
</dbReference>